<sequence length="118" mass="13570">MASCERTALKKYIKNYHKVHKLIDVDDLDISDNDFFNIESDTGMSFDAIVQQYTQISDVAGVNNIMDKVLRVGTEKEIHIFFMMLQGRTVNDMCKVFDKTTSTIHNYIDNLLDKVIEG</sequence>
<proteinExistence type="predicted"/>
<name>A0A855GVR1_9STAP</name>
<gene>
    <name evidence="1" type="ORF">CW686_03005</name>
</gene>
<dbReference type="Proteomes" id="UP000233482">
    <property type="component" value="Unassembled WGS sequence"/>
</dbReference>
<dbReference type="RefSeq" id="WP_101041971.1">
    <property type="nucleotide sequence ID" value="NZ_PIWK01000008.1"/>
</dbReference>
<dbReference type="AlphaFoldDB" id="A0A855GVR1"/>
<accession>A0A855GVR1</accession>
<dbReference type="EMBL" id="PIXC01000004">
    <property type="protein sequence ID" value="PKE26905.1"/>
    <property type="molecule type" value="Genomic_DNA"/>
</dbReference>
<comment type="caution">
    <text evidence="1">The sequence shown here is derived from an EMBL/GenBank/DDBJ whole genome shotgun (WGS) entry which is preliminary data.</text>
</comment>
<organism evidence="1 2">
    <name type="scientific">Macrococcoides caseolyticum</name>
    <dbReference type="NCBI Taxonomy" id="69966"/>
    <lineage>
        <taxon>Bacteria</taxon>
        <taxon>Bacillati</taxon>
        <taxon>Bacillota</taxon>
        <taxon>Bacilli</taxon>
        <taxon>Bacillales</taxon>
        <taxon>Staphylococcaceae</taxon>
        <taxon>Macrococcoides</taxon>
    </lineage>
</organism>
<protein>
    <submittedName>
        <fullName evidence="1">Uncharacterized protein</fullName>
    </submittedName>
</protein>
<evidence type="ECO:0000313" key="1">
    <source>
        <dbReference type="EMBL" id="PKE26905.1"/>
    </source>
</evidence>
<evidence type="ECO:0000313" key="2">
    <source>
        <dbReference type="Proteomes" id="UP000233482"/>
    </source>
</evidence>
<reference evidence="1 2" key="1">
    <citation type="submission" date="2017-12" db="EMBL/GenBank/DDBJ databases">
        <title>Genomics of Macrococcus caseolyticus.</title>
        <authorList>
            <person name="MacFadyen A.C."/>
            <person name="Paterson G.K."/>
        </authorList>
    </citation>
    <scope>NUCLEOTIDE SEQUENCE [LARGE SCALE GENOMIC DNA]</scope>
    <source>
        <strain evidence="1 2">5788_EF188</strain>
    </source>
</reference>